<keyword evidence="9" id="KW-1133">Transmembrane helix</keyword>
<protein>
    <submittedName>
        <fullName evidence="11">Uncharacterized protein LOC127139317</fullName>
    </submittedName>
</protein>
<comment type="subcellular location">
    <subcellularLocation>
        <location evidence="1">Secreted</location>
    </subcellularLocation>
</comment>
<dbReference type="KEGG" id="lcf:127139317"/>
<dbReference type="GeneID" id="127139317"/>
<evidence type="ECO:0000313" key="11">
    <source>
        <dbReference type="RefSeq" id="XP_050923074.1"/>
    </source>
</evidence>
<evidence type="ECO:0000256" key="9">
    <source>
        <dbReference type="SAM" id="Phobius"/>
    </source>
</evidence>
<dbReference type="RefSeq" id="XP_050923074.1">
    <property type="nucleotide sequence ID" value="XM_051067117.1"/>
</dbReference>
<evidence type="ECO:0000256" key="2">
    <source>
        <dbReference type="ARBA" id="ARBA00011033"/>
    </source>
</evidence>
<dbReference type="PANTHER" id="PTHR11691">
    <property type="entry name" value="TYPE I INTERFERON"/>
    <property type="match status" value="1"/>
</dbReference>
<evidence type="ECO:0000256" key="5">
    <source>
        <dbReference type="ARBA" id="ARBA00022729"/>
    </source>
</evidence>
<dbReference type="Gene3D" id="1.20.1250.10">
    <property type="match status" value="1"/>
</dbReference>
<evidence type="ECO:0000256" key="1">
    <source>
        <dbReference type="ARBA" id="ARBA00004613"/>
    </source>
</evidence>
<proteinExistence type="inferred from homology"/>
<evidence type="ECO:0000256" key="6">
    <source>
        <dbReference type="ARBA" id="ARBA00023118"/>
    </source>
</evidence>
<dbReference type="InterPro" id="IPR009079">
    <property type="entry name" value="4_helix_cytokine-like_core"/>
</dbReference>
<dbReference type="GO" id="GO:0051607">
    <property type="term" value="P:defense response to virus"/>
    <property type="evidence" value="ECO:0007669"/>
    <property type="project" value="UniProtKB-KW"/>
</dbReference>
<dbReference type="SUPFAM" id="SSF47266">
    <property type="entry name" value="4-helical cytokines"/>
    <property type="match status" value="1"/>
</dbReference>
<dbReference type="GO" id="GO:0005615">
    <property type="term" value="C:extracellular space"/>
    <property type="evidence" value="ECO:0007669"/>
    <property type="project" value="UniProtKB-KW"/>
</dbReference>
<dbReference type="InterPro" id="IPR000471">
    <property type="entry name" value="Interferon_alpha/beta/delta"/>
</dbReference>
<reference evidence="11" key="1">
    <citation type="submission" date="2025-08" db="UniProtKB">
        <authorList>
            <consortium name="RefSeq"/>
        </authorList>
    </citation>
    <scope>IDENTIFICATION</scope>
    <source>
        <tissue evidence="11">Brain</tissue>
    </source>
</reference>
<comment type="similarity">
    <text evidence="2">Belongs to the alpha/beta interferon family.</text>
</comment>
<dbReference type="GO" id="GO:0043330">
    <property type="term" value="P:response to exogenous dsRNA"/>
    <property type="evidence" value="ECO:0007669"/>
    <property type="project" value="TreeGrafter"/>
</dbReference>
<accession>A0AAJ8AYI2</accession>
<dbReference type="AlphaFoldDB" id="A0AAJ8AYI2"/>
<feature type="transmembrane region" description="Helical" evidence="9">
    <location>
        <begin position="36"/>
        <end position="54"/>
    </location>
</feature>
<dbReference type="GO" id="GO:0005126">
    <property type="term" value="F:cytokine receptor binding"/>
    <property type="evidence" value="ECO:0007669"/>
    <property type="project" value="InterPro"/>
</dbReference>
<keyword evidence="5" id="KW-0732">Signal</keyword>
<dbReference type="PANTHER" id="PTHR11691:SF73">
    <property type="entry name" value="INTERFERON BETA"/>
    <property type="match status" value="1"/>
</dbReference>
<evidence type="ECO:0000256" key="3">
    <source>
        <dbReference type="ARBA" id="ARBA00022514"/>
    </source>
</evidence>
<keyword evidence="3" id="KW-0202">Cytokine</keyword>
<feature type="region of interest" description="Disordered" evidence="8">
    <location>
        <begin position="235"/>
        <end position="259"/>
    </location>
</feature>
<gene>
    <name evidence="11" type="primary">LOC127139317</name>
</gene>
<keyword evidence="4" id="KW-0964">Secreted</keyword>
<keyword evidence="7" id="KW-1015">Disulfide bond</keyword>
<sequence length="272" mass="30686">MRSCRSAPTQHQDTSQPALYRGDFYLFQKEKMLNRILFVCLFLALYSAGSSLSCRWMDHKFRQYSENSLDLLDTMVNNSTNSTEDAEVEDTVAFPNDLYSQASKASAEDKLGFTVQVLEEMAVLFEEDHSAASWEESTVKDFVNIVTQQADGLHSCTGSHSHKKKNKKLHMYFKKACRTLGTCASRSGAQIASEDQMRRGRVETTGNTLHGCIRHGLMHGWMHPTQVQGCRGLQPGPWRLTTSHPESPPVKESVRSKRSEEALDTISVCENW</sequence>
<keyword evidence="6" id="KW-0051">Antiviral defense</keyword>
<dbReference type="GO" id="GO:0005125">
    <property type="term" value="F:cytokine activity"/>
    <property type="evidence" value="ECO:0007669"/>
    <property type="project" value="UniProtKB-KW"/>
</dbReference>
<keyword evidence="9" id="KW-0812">Transmembrane</keyword>
<dbReference type="Pfam" id="PF00143">
    <property type="entry name" value="Interferon"/>
    <property type="match status" value="1"/>
</dbReference>
<organism evidence="10 11">
    <name type="scientific">Lates calcarifer</name>
    <name type="common">Barramundi</name>
    <name type="synonym">Holocentrus calcarifer</name>
    <dbReference type="NCBI Taxonomy" id="8187"/>
    <lineage>
        <taxon>Eukaryota</taxon>
        <taxon>Metazoa</taxon>
        <taxon>Chordata</taxon>
        <taxon>Craniata</taxon>
        <taxon>Vertebrata</taxon>
        <taxon>Euteleostomi</taxon>
        <taxon>Actinopterygii</taxon>
        <taxon>Neopterygii</taxon>
        <taxon>Teleostei</taxon>
        <taxon>Neoteleostei</taxon>
        <taxon>Acanthomorphata</taxon>
        <taxon>Carangaria</taxon>
        <taxon>Carangaria incertae sedis</taxon>
        <taxon>Centropomidae</taxon>
        <taxon>Lates</taxon>
    </lineage>
</organism>
<evidence type="ECO:0000256" key="4">
    <source>
        <dbReference type="ARBA" id="ARBA00022525"/>
    </source>
</evidence>
<keyword evidence="9" id="KW-0472">Membrane</keyword>
<dbReference type="Proteomes" id="UP000694890">
    <property type="component" value="Unplaced"/>
</dbReference>
<evidence type="ECO:0000256" key="8">
    <source>
        <dbReference type="SAM" id="MobiDB-lite"/>
    </source>
</evidence>
<evidence type="ECO:0000313" key="10">
    <source>
        <dbReference type="Proteomes" id="UP000694890"/>
    </source>
</evidence>
<dbReference type="GO" id="GO:0006955">
    <property type="term" value="P:immune response"/>
    <property type="evidence" value="ECO:0007669"/>
    <property type="project" value="UniProtKB-ARBA"/>
</dbReference>
<evidence type="ECO:0000256" key="7">
    <source>
        <dbReference type="ARBA" id="ARBA00023157"/>
    </source>
</evidence>
<name>A0AAJ8AYI2_LATCA</name>